<feature type="transmembrane region" description="Helical" evidence="11">
    <location>
        <begin position="193"/>
        <end position="212"/>
    </location>
</feature>
<gene>
    <name evidence="12" type="ORF">F6X38_07000</name>
</gene>
<keyword evidence="8 11" id="KW-0472">Membrane</keyword>
<comment type="subcellular location">
    <subcellularLocation>
        <location evidence="1">Cell membrane</location>
        <topology evidence="1">Multi-pass membrane protein</topology>
    </subcellularLocation>
</comment>
<dbReference type="NCBIfam" id="NF040906">
    <property type="entry name" value="GguB"/>
    <property type="match status" value="1"/>
</dbReference>
<evidence type="ECO:0000256" key="1">
    <source>
        <dbReference type="ARBA" id="ARBA00004651"/>
    </source>
</evidence>
<evidence type="ECO:0000256" key="5">
    <source>
        <dbReference type="ARBA" id="ARBA00022597"/>
    </source>
</evidence>
<dbReference type="EMBL" id="VZDO01000004">
    <property type="protein sequence ID" value="KAB0680742.1"/>
    <property type="molecule type" value="Genomic_DNA"/>
</dbReference>
<feature type="transmembrane region" description="Helical" evidence="11">
    <location>
        <begin position="257"/>
        <end position="274"/>
    </location>
</feature>
<keyword evidence="13" id="KW-1185">Reference proteome</keyword>
<keyword evidence="4" id="KW-0997">Cell inner membrane</keyword>
<organism evidence="12 13">
    <name type="scientific">Plantimonas leprariae</name>
    <dbReference type="NCBI Taxonomy" id="2615207"/>
    <lineage>
        <taxon>Bacteria</taxon>
        <taxon>Pseudomonadati</taxon>
        <taxon>Pseudomonadota</taxon>
        <taxon>Alphaproteobacteria</taxon>
        <taxon>Hyphomicrobiales</taxon>
        <taxon>Aurantimonadaceae</taxon>
        <taxon>Plantimonas</taxon>
    </lineage>
</organism>
<dbReference type="GO" id="GO:0022857">
    <property type="term" value="F:transmembrane transporter activity"/>
    <property type="evidence" value="ECO:0007669"/>
    <property type="project" value="InterPro"/>
</dbReference>
<feature type="transmembrane region" description="Helical" evidence="11">
    <location>
        <begin position="143"/>
        <end position="161"/>
    </location>
</feature>
<feature type="transmembrane region" description="Helical" evidence="11">
    <location>
        <begin position="304"/>
        <end position="325"/>
    </location>
</feature>
<protein>
    <recommendedName>
        <fullName evidence="10">Xylose transport system permease protein XylH</fullName>
    </recommendedName>
</protein>
<feature type="transmembrane region" description="Helical" evidence="11">
    <location>
        <begin position="30"/>
        <end position="49"/>
    </location>
</feature>
<keyword evidence="7 11" id="KW-1133">Transmembrane helix</keyword>
<reference evidence="12 13" key="1">
    <citation type="submission" date="2019-09" db="EMBL/GenBank/DDBJ databases">
        <title>YIM 132180 draft genome.</title>
        <authorList>
            <person name="Zhang K."/>
        </authorList>
    </citation>
    <scope>NUCLEOTIDE SEQUENCE [LARGE SCALE GENOMIC DNA]</scope>
    <source>
        <strain evidence="12 13">YIM 132180</strain>
    </source>
</reference>
<dbReference type="AlphaFoldDB" id="A0A7V7PQQ2"/>
<accession>A0A7V7PQQ2</accession>
<evidence type="ECO:0000256" key="4">
    <source>
        <dbReference type="ARBA" id="ARBA00022519"/>
    </source>
</evidence>
<dbReference type="Proteomes" id="UP000432089">
    <property type="component" value="Unassembled WGS sequence"/>
</dbReference>
<evidence type="ECO:0000256" key="9">
    <source>
        <dbReference type="ARBA" id="ARBA00035611"/>
    </source>
</evidence>
<feature type="transmembrane region" description="Helical" evidence="11">
    <location>
        <begin position="113"/>
        <end position="136"/>
    </location>
</feature>
<name>A0A7V7PQQ2_9HYPH</name>
<evidence type="ECO:0000256" key="11">
    <source>
        <dbReference type="SAM" id="Phobius"/>
    </source>
</evidence>
<dbReference type="CDD" id="cd06579">
    <property type="entry name" value="TM_PBP1_transp_AraH_like"/>
    <property type="match status" value="1"/>
</dbReference>
<dbReference type="RefSeq" id="WP_150968894.1">
    <property type="nucleotide sequence ID" value="NZ_VZDO01000004.1"/>
</dbReference>
<keyword evidence="3" id="KW-1003">Cell membrane</keyword>
<proteinExistence type="predicted"/>
<feature type="transmembrane region" description="Helical" evidence="11">
    <location>
        <begin position="61"/>
        <end position="82"/>
    </location>
</feature>
<dbReference type="InterPro" id="IPR001851">
    <property type="entry name" value="ABC_transp_permease"/>
</dbReference>
<keyword evidence="2" id="KW-0813">Transport</keyword>
<evidence type="ECO:0000256" key="7">
    <source>
        <dbReference type="ARBA" id="ARBA00022989"/>
    </source>
</evidence>
<feature type="transmembrane region" description="Helical" evidence="11">
    <location>
        <begin position="89"/>
        <end position="107"/>
    </location>
</feature>
<evidence type="ECO:0000256" key="10">
    <source>
        <dbReference type="ARBA" id="ARBA00035686"/>
    </source>
</evidence>
<evidence type="ECO:0000313" key="12">
    <source>
        <dbReference type="EMBL" id="KAB0680742.1"/>
    </source>
</evidence>
<evidence type="ECO:0000313" key="13">
    <source>
        <dbReference type="Proteomes" id="UP000432089"/>
    </source>
</evidence>
<comment type="function">
    <text evidence="9">Part of the binding-protein-dependent transport system for D-xylose. Probably responsible for the translocation of the substrate across the membrane.</text>
</comment>
<feature type="transmembrane region" description="Helical" evidence="11">
    <location>
        <begin position="233"/>
        <end position="251"/>
    </location>
</feature>
<evidence type="ECO:0000256" key="3">
    <source>
        <dbReference type="ARBA" id="ARBA00022475"/>
    </source>
</evidence>
<evidence type="ECO:0000256" key="8">
    <source>
        <dbReference type="ARBA" id="ARBA00023136"/>
    </source>
</evidence>
<evidence type="ECO:0000256" key="6">
    <source>
        <dbReference type="ARBA" id="ARBA00022692"/>
    </source>
</evidence>
<dbReference type="GO" id="GO:0005886">
    <property type="term" value="C:plasma membrane"/>
    <property type="evidence" value="ECO:0007669"/>
    <property type="project" value="UniProtKB-SubCell"/>
</dbReference>
<dbReference type="PANTHER" id="PTHR32196">
    <property type="entry name" value="ABC TRANSPORTER PERMEASE PROTEIN YPHD-RELATED-RELATED"/>
    <property type="match status" value="1"/>
</dbReference>
<sequence>MSIKTIDAPAASESAANASLDYFKRHLREYGMLVALLAIIVFFAIYSQVTGRPTFVSPSNLTNLFLQNSYVIVMAIGMLLIIITGHIDLSVGSLVGFIGAVGAVQIVLYGVPVPIACIVCLLVGALIGAIQGYFVAFLRIPSFIVTLAGMLVFRGLTFMTLGSSSSISPIPASLRALSTGTLPDFLPVLSPTFANSTTLVLAMVLAVGFAVFAFSRRAAKSRVRPVDEPYSFFVGRVVLVMAAVLYIGYLLASNRGLPNVLILMAVLIAVYAFVTTRTTIGRRVYAVGGNEKAAKLSGVKTERIVFLAFVNMGVLAAIAGLVFFARVGSATAKNGTGLELDVIAACFIGGASAYGGVGKVTGAVIGAFIMGALNMGMQSAMQLSIDYQQLVKGLVLLAAVCFDVYNRNKA</sequence>
<comment type="caution">
    <text evidence="12">The sequence shown here is derived from an EMBL/GenBank/DDBJ whole genome shotgun (WGS) entry which is preliminary data.</text>
</comment>
<dbReference type="Pfam" id="PF02653">
    <property type="entry name" value="BPD_transp_2"/>
    <property type="match status" value="2"/>
</dbReference>
<dbReference type="PANTHER" id="PTHR32196:SF32">
    <property type="entry name" value="XYLOSE TRANSPORT SYSTEM PERMEASE PROTEIN XYLH"/>
    <property type="match status" value="1"/>
</dbReference>
<keyword evidence="6 11" id="KW-0812">Transmembrane</keyword>
<evidence type="ECO:0000256" key="2">
    <source>
        <dbReference type="ARBA" id="ARBA00022448"/>
    </source>
</evidence>
<keyword evidence="5" id="KW-0762">Sugar transport</keyword>